<dbReference type="GO" id="GO:0003677">
    <property type="term" value="F:DNA binding"/>
    <property type="evidence" value="ECO:0007669"/>
    <property type="project" value="InterPro"/>
</dbReference>
<dbReference type="SUPFAM" id="SSF51690">
    <property type="entry name" value="Nicotinate/Quinolinate PRTase C-terminal domain-like"/>
    <property type="match status" value="1"/>
</dbReference>
<protein>
    <recommendedName>
        <fullName evidence="6">Nicotinate-nucleotide pyrophosphorylase [carboxylating]</fullName>
        <ecNumber evidence="5">2.4.2.19</ecNumber>
    </recommendedName>
    <alternativeName>
        <fullName evidence="11">Quinolinate phosphoribosyltransferase [decarboxylating]</fullName>
    </alternativeName>
</protein>
<dbReference type="GO" id="GO:0009435">
    <property type="term" value="P:NAD+ biosynthetic process"/>
    <property type="evidence" value="ECO:0007669"/>
    <property type="project" value="UniProtKB-UniPathway"/>
</dbReference>
<dbReference type="GO" id="GO:0008270">
    <property type="term" value="F:zinc ion binding"/>
    <property type="evidence" value="ECO:0007669"/>
    <property type="project" value="InterPro"/>
</dbReference>
<reference evidence="15" key="1">
    <citation type="journal article" date="2020" name="Stud. Mycol.">
        <title>101 Dothideomycetes genomes: a test case for predicting lifestyles and emergence of pathogens.</title>
        <authorList>
            <person name="Haridas S."/>
            <person name="Albert R."/>
            <person name="Binder M."/>
            <person name="Bloem J."/>
            <person name="Labutti K."/>
            <person name="Salamov A."/>
            <person name="Andreopoulos B."/>
            <person name="Baker S."/>
            <person name="Barry K."/>
            <person name="Bills G."/>
            <person name="Bluhm B."/>
            <person name="Cannon C."/>
            <person name="Castanera R."/>
            <person name="Culley D."/>
            <person name="Daum C."/>
            <person name="Ezra D."/>
            <person name="Gonzalez J."/>
            <person name="Henrissat B."/>
            <person name="Kuo A."/>
            <person name="Liang C."/>
            <person name="Lipzen A."/>
            <person name="Lutzoni F."/>
            <person name="Magnuson J."/>
            <person name="Mondo S."/>
            <person name="Nolan M."/>
            <person name="Ohm R."/>
            <person name="Pangilinan J."/>
            <person name="Park H.-J."/>
            <person name="Ramirez L."/>
            <person name="Alfaro M."/>
            <person name="Sun H."/>
            <person name="Tritt A."/>
            <person name="Yoshinaga Y."/>
            <person name="Zwiers L.-H."/>
            <person name="Turgeon B."/>
            <person name="Goodwin S."/>
            <person name="Spatafora J."/>
            <person name="Crous P."/>
            <person name="Grigoriev I."/>
        </authorList>
    </citation>
    <scope>NUCLEOTIDE SEQUENCE</scope>
    <source>
        <strain evidence="15">HMLAC05119</strain>
    </source>
</reference>
<dbReference type="GO" id="GO:0005737">
    <property type="term" value="C:cytoplasm"/>
    <property type="evidence" value="ECO:0007669"/>
    <property type="project" value="TreeGrafter"/>
</dbReference>
<comment type="catalytic activity">
    <reaction evidence="12">
        <text>nicotinate beta-D-ribonucleotide + CO2 + diphosphate = quinolinate + 5-phospho-alpha-D-ribose 1-diphosphate + 2 H(+)</text>
        <dbReference type="Rhea" id="RHEA:12733"/>
        <dbReference type="ChEBI" id="CHEBI:15378"/>
        <dbReference type="ChEBI" id="CHEBI:16526"/>
        <dbReference type="ChEBI" id="CHEBI:29959"/>
        <dbReference type="ChEBI" id="CHEBI:33019"/>
        <dbReference type="ChEBI" id="CHEBI:57502"/>
        <dbReference type="ChEBI" id="CHEBI:58017"/>
        <dbReference type="EC" id="2.4.2.19"/>
    </reaction>
</comment>
<dbReference type="EC" id="2.4.2.19" evidence="5"/>
<keyword evidence="16" id="KW-1185">Reference proteome</keyword>
<comment type="subunit">
    <text evidence="4">Hexamer formed by 3 homodimers.</text>
</comment>
<dbReference type="InterPro" id="IPR036068">
    <property type="entry name" value="Nicotinate_pribotase-like_C"/>
</dbReference>
<dbReference type="OrthoDB" id="10067394at2759"/>
<keyword evidence="9 15" id="KW-0808">Transferase</keyword>
<dbReference type="Gene3D" id="3.20.20.70">
    <property type="entry name" value="Aldolase class I"/>
    <property type="match status" value="1"/>
</dbReference>
<keyword evidence="10" id="KW-0539">Nucleus</keyword>
<evidence type="ECO:0000256" key="2">
    <source>
        <dbReference type="ARBA" id="ARBA00004893"/>
    </source>
</evidence>
<proteinExistence type="inferred from homology"/>
<dbReference type="FunFam" id="3.20.20.70:FF:000090">
    <property type="entry name" value="Nicotinate-nucleotide pyrophosphorylase [carboxylating]"/>
    <property type="match status" value="1"/>
</dbReference>
<feature type="domain" description="Quinolinate phosphoribosyl transferase C-terminal" evidence="13">
    <location>
        <begin position="79"/>
        <end position="240"/>
    </location>
</feature>
<dbReference type="EMBL" id="ML979132">
    <property type="protein sequence ID" value="KAF1920553.1"/>
    <property type="molecule type" value="Genomic_DNA"/>
</dbReference>
<dbReference type="GO" id="GO:0004514">
    <property type="term" value="F:nicotinate-nucleotide diphosphorylase (carboxylating) activity"/>
    <property type="evidence" value="ECO:0007669"/>
    <property type="project" value="UniProtKB-EC"/>
</dbReference>
<dbReference type="Proteomes" id="UP000800096">
    <property type="component" value="Unassembled WGS sequence"/>
</dbReference>
<keyword evidence="8" id="KW-0328">Glycosyltransferase</keyword>
<name>A0A6A5QYM7_AMPQU</name>
<dbReference type="InterPro" id="IPR002638">
    <property type="entry name" value="Quinolinate_PRibosylTrfase_C"/>
</dbReference>
<evidence type="ECO:0000256" key="8">
    <source>
        <dbReference type="ARBA" id="ARBA00022676"/>
    </source>
</evidence>
<dbReference type="AlphaFoldDB" id="A0A6A5QYM7"/>
<dbReference type="NCBIfam" id="TIGR00078">
    <property type="entry name" value="nadC"/>
    <property type="match status" value="1"/>
</dbReference>
<evidence type="ECO:0000256" key="7">
    <source>
        <dbReference type="ARBA" id="ARBA00022642"/>
    </source>
</evidence>
<dbReference type="GO" id="GO:0034213">
    <property type="term" value="P:quinolinate catabolic process"/>
    <property type="evidence" value="ECO:0007669"/>
    <property type="project" value="TreeGrafter"/>
</dbReference>
<dbReference type="InterPro" id="IPR004393">
    <property type="entry name" value="NadC"/>
</dbReference>
<dbReference type="CDD" id="cd12148">
    <property type="entry name" value="fungal_TF_MHR"/>
    <property type="match status" value="1"/>
</dbReference>
<sequence length="745" mass="82763">MANVEGAPAHGAVAHLLPQAYKRYISDWLEEDTPSFDYGGFVVGEEASEAKLLGKSEVFRKLLLGERVALNTLARCSGIATKSNRLLTLLRKAGYPNILAGTRKTTPGFRLVEKYGMLVGGVDAHRVDLSHMTMLKDNHIVAAGSITNAVRAAKSAGGFATKVEVECQSFEEADEAIAAGADIVMLDNFTPESVKIAAAQLKEKWGRGTGDRKAFLVEVSGGLTEHNVEKYVCGDIDIPTSSISYLPLHHSPSDNSSLDAIHITQTPSPETSPVFQINTDRLLEFFYEGFWPSFPFVLPFHHLQQRRLQHNHGTEELVLVLQYIGSIYAPWTPSDLYMKTAIQALRSPLLVHTPFVVQALMLLALALHHCNLKQESHERLSVAIDFALELGMNQRGFAQAYGESNQVLEESWRRTYYMLNIADQHLAIISNSPIYTLANVPNTVDLPCDDEEYEEGQIPPVKAWQDYENREFEEIEVVFSSIVYLYDMVKIVESVMDMFIESGTFGEAITERCDTKIAIWTSLLPTCKKDPLRKNGSVDEIMFTAHMVAIVTLNTMHRPFSSIAMCPEELTTQAFFSPTPYVALPKQGHGAHTARTLKAIDMQTKLLAIPCTIERHNVFTMCMSAQLAVAQISACKHLLEDHALSIARDRVRLSIGFLNAMGSFWPLGKSMAKEVRHIARVQLSNSQNTVAMELAPAAEIELPRDELIWPVNTSMQIDTYSGLMLPSDWTTMNFGYSSPDSPCTS</sequence>
<evidence type="ECO:0000256" key="4">
    <source>
        <dbReference type="ARBA" id="ARBA00011218"/>
    </source>
</evidence>
<organism evidence="15 16">
    <name type="scientific">Ampelomyces quisqualis</name>
    <name type="common">Powdery mildew agent</name>
    <dbReference type="NCBI Taxonomy" id="50730"/>
    <lineage>
        <taxon>Eukaryota</taxon>
        <taxon>Fungi</taxon>
        <taxon>Dikarya</taxon>
        <taxon>Ascomycota</taxon>
        <taxon>Pezizomycotina</taxon>
        <taxon>Dothideomycetes</taxon>
        <taxon>Pleosporomycetidae</taxon>
        <taxon>Pleosporales</taxon>
        <taxon>Pleosporineae</taxon>
        <taxon>Phaeosphaeriaceae</taxon>
        <taxon>Ampelomyces</taxon>
    </lineage>
</organism>
<dbReference type="PANTHER" id="PTHR32179:SF3">
    <property type="entry name" value="NICOTINATE-NUCLEOTIDE PYROPHOSPHORYLASE [CARBOXYLATING]"/>
    <property type="match status" value="1"/>
</dbReference>
<evidence type="ECO:0000256" key="5">
    <source>
        <dbReference type="ARBA" id="ARBA00011944"/>
    </source>
</evidence>
<dbReference type="UniPathway" id="UPA00253">
    <property type="reaction ID" value="UER00331"/>
</dbReference>
<evidence type="ECO:0000256" key="10">
    <source>
        <dbReference type="ARBA" id="ARBA00023242"/>
    </source>
</evidence>
<comment type="function">
    <text evidence="1">Involved in the catabolism of quinolinic acid (QA).</text>
</comment>
<feature type="domain" description="Xylanolytic transcriptional activator regulatory" evidence="14">
    <location>
        <begin position="356"/>
        <end position="461"/>
    </location>
</feature>
<dbReference type="Pfam" id="PF04082">
    <property type="entry name" value="Fungal_trans"/>
    <property type="match status" value="1"/>
</dbReference>
<dbReference type="InterPro" id="IPR013785">
    <property type="entry name" value="Aldolase_TIM"/>
</dbReference>
<dbReference type="Pfam" id="PF01729">
    <property type="entry name" value="QRPTase_C"/>
    <property type="match status" value="1"/>
</dbReference>
<evidence type="ECO:0000256" key="9">
    <source>
        <dbReference type="ARBA" id="ARBA00022679"/>
    </source>
</evidence>
<evidence type="ECO:0000256" key="1">
    <source>
        <dbReference type="ARBA" id="ARBA00003237"/>
    </source>
</evidence>
<dbReference type="SUPFAM" id="SSF54675">
    <property type="entry name" value="Nicotinate/Quinolinate PRTase N-terminal domain-like"/>
    <property type="match status" value="1"/>
</dbReference>
<evidence type="ECO:0000256" key="12">
    <source>
        <dbReference type="ARBA" id="ARBA00047445"/>
    </source>
</evidence>
<evidence type="ECO:0000256" key="11">
    <source>
        <dbReference type="ARBA" id="ARBA00033102"/>
    </source>
</evidence>
<dbReference type="InterPro" id="IPR037128">
    <property type="entry name" value="Quinolinate_PRibosylTase_N_sf"/>
</dbReference>
<evidence type="ECO:0000256" key="6">
    <source>
        <dbReference type="ARBA" id="ARBA00020990"/>
    </source>
</evidence>
<accession>A0A6A5QYM7</accession>
<comment type="pathway">
    <text evidence="2">Cofactor biosynthesis; NAD(+) biosynthesis; nicotinate D-ribonucleotide from quinolinate: step 1/1.</text>
</comment>
<gene>
    <name evidence="15" type="ORF">BDU57DRAFT_465106</name>
</gene>
<dbReference type="PANTHER" id="PTHR32179">
    <property type="entry name" value="NICOTINATE-NUCLEOTIDE PYROPHOSPHORYLASE [CARBOXYLATING]"/>
    <property type="match status" value="1"/>
</dbReference>
<evidence type="ECO:0000256" key="3">
    <source>
        <dbReference type="ARBA" id="ARBA00009400"/>
    </source>
</evidence>
<comment type="similarity">
    <text evidence="3">Belongs to the NadC/ModD family.</text>
</comment>
<dbReference type="Gene3D" id="3.90.1170.20">
    <property type="entry name" value="Quinolinate phosphoribosyl transferase, N-terminal domain"/>
    <property type="match status" value="2"/>
</dbReference>
<evidence type="ECO:0000259" key="13">
    <source>
        <dbReference type="Pfam" id="PF01729"/>
    </source>
</evidence>
<evidence type="ECO:0000313" key="15">
    <source>
        <dbReference type="EMBL" id="KAF1920553.1"/>
    </source>
</evidence>
<keyword evidence="7" id="KW-0662">Pyridine nucleotide biosynthesis</keyword>
<dbReference type="InterPro" id="IPR027277">
    <property type="entry name" value="NadC/ModD"/>
</dbReference>
<dbReference type="InterPro" id="IPR007219">
    <property type="entry name" value="XnlR_reg_dom"/>
</dbReference>
<evidence type="ECO:0000313" key="16">
    <source>
        <dbReference type="Proteomes" id="UP000800096"/>
    </source>
</evidence>
<dbReference type="GO" id="GO:0006351">
    <property type="term" value="P:DNA-templated transcription"/>
    <property type="evidence" value="ECO:0007669"/>
    <property type="project" value="InterPro"/>
</dbReference>
<evidence type="ECO:0000259" key="14">
    <source>
        <dbReference type="Pfam" id="PF04082"/>
    </source>
</evidence>